<keyword evidence="1" id="KW-0378">Hydrolase</keyword>
<protein>
    <recommendedName>
        <fullName evidence="1">Microcystinase C</fullName>
        <shortName evidence="1">MlrC</shortName>
    </recommendedName>
</protein>
<gene>
    <name evidence="4" type="ORF">SAMN05216452_4117</name>
</gene>
<evidence type="ECO:0000259" key="2">
    <source>
        <dbReference type="Pfam" id="PF07171"/>
    </source>
</evidence>
<dbReference type="InterPro" id="IPR010799">
    <property type="entry name" value="MlrC_C"/>
</dbReference>
<dbReference type="GO" id="GO:0006508">
    <property type="term" value="P:proteolysis"/>
    <property type="evidence" value="ECO:0007669"/>
    <property type="project" value="UniProtKB-KW"/>
</dbReference>
<dbReference type="RefSeq" id="WP_090330219.1">
    <property type="nucleotide sequence ID" value="NZ_FNSL01000002.1"/>
</dbReference>
<accession>A0A1H4QK83</accession>
<keyword evidence="1" id="KW-0645">Protease</keyword>
<dbReference type="InterPro" id="IPR015995">
    <property type="entry name" value="MlrC_N"/>
</dbReference>
<evidence type="ECO:0000259" key="3">
    <source>
        <dbReference type="Pfam" id="PF07364"/>
    </source>
</evidence>
<organism evidence="4 5">
    <name type="scientific">Nitratireductor aquibiodomus</name>
    <dbReference type="NCBI Taxonomy" id="204799"/>
    <lineage>
        <taxon>Bacteria</taxon>
        <taxon>Pseudomonadati</taxon>
        <taxon>Pseudomonadota</taxon>
        <taxon>Alphaproteobacteria</taxon>
        <taxon>Hyphomicrobiales</taxon>
        <taxon>Phyllobacteriaceae</taxon>
        <taxon>Nitratireductor</taxon>
    </lineage>
</organism>
<comment type="similarity">
    <text evidence="1">Belongs to the peptidase M81 family.</text>
</comment>
<dbReference type="InterPro" id="IPR009197">
    <property type="entry name" value="MlrC"/>
</dbReference>
<comment type="function">
    <text evidence="1">Involved in peptidolytic degradation of cyclic heptapeptide hepatotoxin microcystin (MC).</text>
</comment>
<keyword evidence="1" id="KW-0479">Metal-binding</keyword>
<dbReference type="Proteomes" id="UP000199064">
    <property type="component" value="Unassembled WGS sequence"/>
</dbReference>
<evidence type="ECO:0000313" key="5">
    <source>
        <dbReference type="Proteomes" id="UP000199064"/>
    </source>
</evidence>
<evidence type="ECO:0000256" key="1">
    <source>
        <dbReference type="PIRNR" id="PIRNR012702"/>
    </source>
</evidence>
<dbReference type="GO" id="GO:0008237">
    <property type="term" value="F:metallopeptidase activity"/>
    <property type="evidence" value="ECO:0007669"/>
    <property type="project" value="UniProtKB-KW"/>
</dbReference>
<dbReference type="Pfam" id="PF07364">
    <property type="entry name" value="DUF1485"/>
    <property type="match status" value="1"/>
</dbReference>
<evidence type="ECO:0000313" key="4">
    <source>
        <dbReference type="EMBL" id="SEC19941.1"/>
    </source>
</evidence>
<dbReference type="GO" id="GO:0046872">
    <property type="term" value="F:metal ion binding"/>
    <property type="evidence" value="ECO:0007669"/>
    <property type="project" value="UniProtKB-KW"/>
</dbReference>
<sequence>MRVFTASLATETNTFSPIPTDRGDFEMAFYAGPGEHPETPTLCSAPIPVLRRRAREEGFTLIEGTATWAEPGGYVRLDVYEALRDEILDQLRDAMPVDCVVLGLHGAMVARGLDDCEGDLLARVREIVGPDVIVAAELDPHSHLTAKRVAAANILAAFLEFPHTDFLERAEHVVDLALRAMRGEIRPVISTFDCRMIDVFPTSREPMRAFVDRMKALQGREGILSVSLIHGFMAGDVPELGTQVMVVTDNVPEKGAALAEKLGQEVRGMRGMTAMKSLSAADAIARAKAGGAGGKPLVIADMWDNPGGGTAGDNTVLLHALVQSGITRAGVATIWDPQAVGFAHGAGEGTILDMRIGGKANAASGTPFDGSFEIRKLAEEGWQTFGTSRVTLGPAAVVRLVGTEIDIVLNTNRTQTFEPDIFSNLGVDPLEKQVLLVKSTNHFHAGFAPIAEEIVYAAVEGCYPNNPKTAGYRKLARPIWPIAEDIFDRENAMPL</sequence>
<proteinExistence type="inferred from homology"/>
<feature type="domain" description="Microcystin LR degradation protein MlrC C-terminal" evidence="2">
    <location>
        <begin position="299"/>
        <end position="474"/>
    </location>
</feature>
<keyword evidence="1" id="KW-0482">Metalloprotease</keyword>
<feature type="domain" description="Microcystin LR degradation protein MlrC N-terminal" evidence="3">
    <location>
        <begin position="2"/>
        <end position="287"/>
    </location>
</feature>
<dbReference type="AlphaFoldDB" id="A0A1H4QK83"/>
<dbReference type="EMBL" id="FNSL01000002">
    <property type="protein sequence ID" value="SEC19941.1"/>
    <property type="molecule type" value="Genomic_DNA"/>
</dbReference>
<dbReference type="PIRSF" id="PIRSF012702">
    <property type="entry name" value="UCP012702"/>
    <property type="match status" value="1"/>
</dbReference>
<reference evidence="5" key="1">
    <citation type="submission" date="2016-10" db="EMBL/GenBank/DDBJ databases">
        <authorList>
            <person name="Varghese N."/>
            <person name="Submissions S."/>
        </authorList>
    </citation>
    <scope>NUCLEOTIDE SEQUENCE [LARGE SCALE GENOMIC DNA]</scope>
    <source>
        <strain evidence="5">ES.061</strain>
    </source>
</reference>
<comment type="cofactor">
    <cofactor evidence="1">
        <name>Zn(2+)</name>
        <dbReference type="ChEBI" id="CHEBI:29105"/>
    </cofactor>
    <text evidence="1">Binds 1 zinc ion per subunit.</text>
</comment>
<dbReference type="Pfam" id="PF07171">
    <property type="entry name" value="MlrC_C"/>
    <property type="match status" value="1"/>
</dbReference>
<name>A0A1H4QK83_9HYPH</name>
<keyword evidence="5" id="KW-1185">Reference proteome</keyword>